<evidence type="ECO:0000256" key="3">
    <source>
        <dbReference type="ARBA" id="ARBA00022723"/>
    </source>
</evidence>
<name>A0A4Y2U3G2_ARAVE</name>
<dbReference type="GO" id="GO:0016705">
    <property type="term" value="F:oxidoreductase activity, acting on paired donors, with incorporation or reduction of molecular oxygen"/>
    <property type="evidence" value="ECO:0007669"/>
    <property type="project" value="InterPro"/>
</dbReference>
<keyword evidence="5" id="KW-0408">Iron</keyword>
<dbReference type="PANTHER" id="PTHR24289">
    <property type="entry name" value="STEROID 17-ALPHA-HYDROXYLASE/17,20 LYASE"/>
    <property type="match status" value="1"/>
</dbReference>
<evidence type="ECO:0000256" key="4">
    <source>
        <dbReference type="ARBA" id="ARBA00023002"/>
    </source>
</evidence>
<organism evidence="7 8">
    <name type="scientific">Araneus ventricosus</name>
    <name type="common">Orbweaver spider</name>
    <name type="synonym">Epeira ventricosa</name>
    <dbReference type="NCBI Taxonomy" id="182803"/>
    <lineage>
        <taxon>Eukaryota</taxon>
        <taxon>Metazoa</taxon>
        <taxon>Ecdysozoa</taxon>
        <taxon>Arthropoda</taxon>
        <taxon>Chelicerata</taxon>
        <taxon>Arachnida</taxon>
        <taxon>Araneae</taxon>
        <taxon>Araneomorphae</taxon>
        <taxon>Entelegynae</taxon>
        <taxon>Araneoidea</taxon>
        <taxon>Araneidae</taxon>
        <taxon>Araneus</taxon>
    </lineage>
</organism>
<dbReference type="OrthoDB" id="1470350at2759"/>
<comment type="caution">
    <text evidence="7">The sequence shown here is derived from an EMBL/GenBank/DDBJ whole genome shotgun (WGS) entry which is preliminary data.</text>
</comment>
<sequence>MNLEAVLKTFNLNLSSATGGLVYFIATCLLVKTIQDIIKWVTIGRKKPPGPTGLPIVGYLPFLGKEPYKEFLKLRETYGNVIGRLHDPHKIEVLVNFTNTVLAFTGASFIASAVPGLRNFCEVFKIGGHDKAAQYNRDFASFLKEEINLHKTSSELKDVQDFINSYLNKMAELSNSKNTNHFFSGRRNCPGEAIAWMEMLLYFSETVKKFEISTPPGVEPEFEIVPGLVQHLAPQSLCFKERNN</sequence>
<comment type="similarity">
    <text evidence="1">Belongs to the cytochrome P450 family.</text>
</comment>
<gene>
    <name evidence="7" type="ORF">AVEN_197566_1</name>
</gene>
<dbReference type="Pfam" id="PF00067">
    <property type="entry name" value="p450"/>
    <property type="match status" value="1"/>
</dbReference>
<evidence type="ECO:0000256" key="6">
    <source>
        <dbReference type="ARBA" id="ARBA00023033"/>
    </source>
</evidence>
<dbReference type="SUPFAM" id="SSF48264">
    <property type="entry name" value="Cytochrome P450"/>
    <property type="match status" value="1"/>
</dbReference>
<evidence type="ECO:0000256" key="2">
    <source>
        <dbReference type="ARBA" id="ARBA00022617"/>
    </source>
</evidence>
<dbReference type="InterPro" id="IPR036396">
    <property type="entry name" value="Cyt_P450_sf"/>
</dbReference>
<dbReference type="EMBL" id="BGPR01033553">
    <property type="protein sequence ID" value="GBO07539.1"/>
    <property type="molecule type" value="Genomic_DNA"/>
</dbReference>
<keyword evidence="4" id="KW-0560">Oxidoreductase</keyword>
<keyword evidence="6" id="KW-0503">Monooxygenase</keyword>
<proteinExistence type="inferred from homology"/>
<reference evidence="7 8" key="1">
    <citation type="journal article" date="2019" name="Sci. Rep.">
        <title>Orb-weaving spider Araneus ventricosus genome elucidates the spidroin gene catalogue.</title>
        <authorList>
            <person name="Kono N."/>
            <person name="Nakamura H."/>
            <person name="Ohtoshi R."/>
            <person name="Moran D.A.P."/>
            <person name="Shinohara A."/>
            <person name="Yoshida Y."/>
            <person name="Fujiwara M."/>
            <person name="Mori M."/>
            <person name="Tomita M."/>
            <person name="Arakawa K."/>
        </authorList>
    </citation>
    <scope>NUCLEOTIDE SEQUENCE [LARGE SCALE GENOMIC DNA]</scope>
</reference>
<evidence type="ECO:0000256" key="5">
    <source>
        <dbReference type="ARBA" id="ARBA00023004"/>
    </source>
</evidence>
<keyword evidence="8" id="KW-1185">Reference proteome</keyword>
<evidence type="ECO:0000313" key="8">
    <source>
        <dbReference type="Proteomes" id="UP000499080"/>
    </source>
</evidence>
<evidence type="ECO:0000256" key="1">
    <source>
        <dbReference type="ARBA" id="ARBA00010617"/>
    </source>
</evidence>
<dbReference type="GO" id="GO:0004497">
    <property type="term" value="F:monooxygenase activity"/>
    <property type="evidence" value="ECO:0007669"/>
    <property type="project" value="UniProtKB-KW"/>
</dbReference>
<dbReference type="GO" id="GO:0020037">
    <property type="term" value="F:heme binding"/>
    <property type="evidence" value="ECO:0007669"/>
    <property type="project" value="InterPro"/>
</dbReference>
<dbReference type="GO" id="GO:0005506">
    <property type="term" value="F:iron ion binding"/>
    <property type="evidence" value="ECO:0007669"/>
    <property type="project" value="InterPro"/>
</dbReference>
<keyword evidence="3" id="KW-0479">Metal-binding</keyword>
<dbReference type="InterPro" id="IPR001128">
    <property type="entry name" value="Cyt_P450"/>
</dbReference>
<dbReference type="AlphaFoldDB" id="A0A4Y2U3G2"/>
<keyword evidence="2" id="KW-0349">Heme</keyword>
<dbReference type="Gene3D" id="1.10.630.10">
    <property type="entry name" value="Cytochrome P450"/>
    <property type="match status" value="2"/>
</dbReference>
<dbReference type="PANTHER" id="PTHR24289:SF1">
    <property type="entry name" value="STEROID 17-ALPHA-HYDROXYLASE_17,20 LYASE"/>
    <property type="match status" value="1"/>
</dbReference>
<dbReference type="Proteomes" id="UP000499080">
    <property type="component" value="Unassembled WGS sequence"/>
</dbReference>
<accession>A0A4Y2U3G2</accession>
<evidence type="ECO:0000313" key="7">
    <source>
        <dbReference type="EMBL" id="GBO07539.1"/>
    </source>
</evidence>
<protein>
    <submittedName>
        <fullName evidence="7">Uncharacterized protein</fullName>
    </submittedName>
</protein>